<keyword evidence="9" id="KW-0718">Serine biosynthesis</keyword>
<evidence type="ECO:0000256" key="2">
    <source>
        <dbReference type="ARBA" id="ARBA00005099"/>
    </source>
</evidence>
<dbReference type="GO" id="GO:0005737">
    <property type="term" value="C:cytoplasm"/>
    <property type="evidence" value="ECO:0007669"/>
    <property type="project" value="TreeGrafter"/>
</dbReference>
<evidence type="ECO:0000256" key="1">
    <source>
        <dbReference type="ARBA" id="ARBA00001933"/>
    </source>
</evidence>
<gene>
    <name evidence="13" type="primary">serC_12</name>
    <name evidence="13" type="ORF">SDC9_46230</name>
</gene>
<dbReference type="AlphaFoldDB" id="A0A644W912"/>
<accession>A0A644W912</accession>
<dbReference type="HAMAP" id="MF_00160">
    <property type="entry name" value="SerC_aminotrans_5"/>
    <property type="match status" value="1"/>
</dbReference>
<comment type="pathway">
    <text evidence="2">Amino-acid biosynthesis; L-serine biosynthesis; L-serine from 3-phospho-D-glycerate: step 2/3.</text>
</comment>
<sequence>MERKKNYFAGPSVMPVEVLEKLRDQMVEYNGQGLSMIEASHRGGMFEDMYDECLALFKELLGISDEYDVYFLGGGATLQFTMIPMNFLRPGTVADYIRSGTWANKAADDAALLGNVHYYYDGKANKYTSLPDPKTVKPSKDSSYLYLCSNETIGGIEWQDWPDTGSVPLIADMSSDIFSRPVPVDKFSMIYGGVQKNLGPAGATFIIMKKSMLERQNSNLTAYMDYSLHSKEKGLYNTPPVFSIWAVKLVLEWIKANGGTAGMQMRAIEKSKLIYDVIDSSSFFHSPVDPAFRSKMNLVFRLPSEELEEKFLGEAKKQGMLGLKGHRSVGGLRASLYNALPVEDVVALAQFMKEFERKNG</sequence>
<dbReference type="FunFam" id="3.90.1150.10:FF:000006">
    <property type="entry name" value="Phosphoserine aminotransferase"/>
    <property type="match status" value="1"/>
</dbReference>
<dbReference type="PANTHER" id="PTHR43247">
    <property type="entry name" value="PHOSPHOSERINE AMINOTRANSFERASE"/>
    <property type="match status" value="1"/>
</dbReference>
<dbReference type="GO" id="GO:0030170">
    <property type="term" value="F:pyridoxal phosphate binding"/>
    <property type="evidence" value="ECO:0007669"/>
    <property type="project" value="TreeGrafter"/>
</dbReference>
<dbReference type="NCBIfam" id="NF003764">
    <property type="entry name" value="PRK05355.1"/>
    <property type="match status" value="1"/>
</dbReference>
<dbReference type="EMBL" id="VSSQ01000702">
    <property type="protein sequence ID" value="MPM00008.1"/>
    <property type="molecule type" value="Genomic_DNA"/>
</dbReference>
<keyword evidence="7 13" id="KW-0808">Transferase</keyword>
<dbReference type="EC" id="2.6.1.52" evidence="4"/>
<dbReference type="InterPro" id="IPR022278">
    <property type="entry name" value="Pser_aminoTfrase"/>
</dbReference>
<protein>
    <recommendedName>
        <fullName evidence="4">phosphoserine transaminase</fullName>
        <ecNumber evidence="4">2.6.1.52</ecNumber>
    </recommendedName>
</protein>
<evidence type="ECO:0000256" key="10">
    <source>
        <dbReference type="ARBA" id="ARBA00047630"/>
    </source>
</evidence>
<proteinExistence type="inferred from homology"/>
<dbReference type="InterPro" id="IPR015421">
    <property type="entry name" value="PyrdxlP-dep_Trfase_major"/>
</dbReference>
<organism evidence="13">
    <name type="scientific">bioreactor metagenome</name>
    <dbReference type="NCBI Taxonomy" id="1076179"/>
    <lineage>
        <taxon>unclassified sequences</taxon>
        <taxon>metagenomes</taxon>
        <taxon>ecological metagenomes</taxon>
    </lineage>
</organism>
<reference evidence="13" key="1">
    <citation type="submission" date="2019-08" db="EMBL/GenBank/DDBJ databases">
        <authorList>
            <person name="Kucharzyk K."/>
            <person name="Murdoch R.W."/>
            <person name="Higgins S."/>
            <person name="Loffler F."/>
        </authorList>
    </citation>
    <scope>NUCLEOTIDE SEQUENCE</scope>
</reference>
<evidence type="ECO:0000313" key="13">
    <source>
        <dbReference type="EMBL" id="MPM00008.1"/>
    </source>
</evidence>
<dbReference type="InterPro" id="IPR015424">
    <property type="entry name" value="PyrdxlP-dep_Trfase"/>
</dbReference>
<dbReference type="InterPro" id="IPR000192">
    <property type="entry name" value="Aminotrans_V_dom"/>
</dbReference>
<keyword evidence="6" id="KW-0028">Amino-acid biosynthesis</keyword>
<evidence type="ECO:0000256" key="5">
    <source>
        <dbReference type="ARBA" id="ARBA00022576"/>
    </source>
</evidence>
<comment type="caution">
    <text evidence="13">The sequence shown here is derived from an EMBL/GenBank/DDBJ whole genome shotgun (WGS) entry which is preliminary data.</text>
</comment>
<dbReference type="FunFam" id="3.40.640.10:FF:000010">
    <property type="entry name" value="Phosphoserine aminotransferase"/>
    <property type="match status" value="1"/>
</dbReference>
<dbReference type="GO" id="GO:0004648">
    <property type="term" value="F:O-phospho-L-serine:2-oxoglutarate aminotransferase activity"/>
    <property type="evidence" value="ECO:0007669"/>
    <property type="project" value="UniProtKB-EC"/>
</dbReference>
<dbReference type="SUPFAM" id="SSF53383">
    <property type="entry name" value="PLP-dependent transferases"/>
    <property type="match status" value="1"/>
</dbReference>
<evidence type="ECO:0000256" key="8">
    <source>
        <dbReference type="ARBA" id="ARBA00022898"/>
    </source>
</evidence>
<comment type="catalytic activity">
    <reaction evidence="11">
        <text>O-phospho-L-serine + 2-oxoglutarate = 3-phosphooxypyruvate + L-glutamate</text>
        <dbReference type="Rhea" id="RHEA:14329"/>
        <dbReference type="ChEBI" id="CHEBI:16810"/>
        <dbReference type="ChEBI" id="CHEBI:18110"/>
        <dbReference type="ChEBI" id="CHEBI:29985"/>
        <dbReference type="ChEBI" id="CHEBI:57524"/>
        <dbReference type="EC" id="2.6.1.52"/>
    </reaction>
</comment>
<dbReference type="GO" id="GO:0006564">
    <property type="term" value="P:L-serine biosynthetic process"/>
    <property type="evidence" value="ECO:0007669"/>
    <property type="project" value="UniProtKB-KW"/>
</dbReference>
<evidence type="ECO:0000256" key="11">
    <source>
        <dbReference type="ARBA" id="ARBA00049007"/>
    </source>
</evidence>
<evidence type="ECO:0000256" key="9">
    <source>
        <dbReference type="ARBA" id="ARBA00023299"/>
    </source>
</evidence>
<evidence type="ECO:0000256" key="6">
    <source>
        <dbReference type="ARBA" id="ARBA00022605"/>
    </source>
</evidence>
<keyword evidence="5 13" id="KW-0032">Aminotransferase</keyword>
<feature type="domain" description="Aminotransferase class V" evidence="12">
    <location>
        <begin position="9"/>
        <end position="348"/>
    </location>
</feature>
<dbReference type="PIRSF" id="PIRSF000525">
    <property type="entry name" value="SerC"/>
    <property type="match status" value="1"/>
</dbReference>
<comment type="catalytic activity">
    <reaction evidence="10">
        <text>4-(phosphooxy)-L-threonine + 2-oxoglutarate = (R)-3-hydroxy-2-oxo-4-phosphooxybutanoate + L-glutamate</text>
        <dbReference type="Rhea" id="RHEA:16573"/>
        <dbReference type="ChEBI" id="CHEBI:16810"/>
        <dbReference type="ChEBI" id="CHEBI:29985"/>
        <dbReference type="ChEBI" id="CHEBI:58452"/>
        <dbReference type="ChEBI" id="CHEBI:58538"/>
        <dbReference type="EC" id="2.6.1.52"/>
    </reaction>
</comment>
<dbReference type="Pfam" id="PF00266">
    <property type="entry name" value="Aminotran_5"/>
    <property type="match status" value="1"/>
</dbReference>
<evidence type="ECO:0000256" key="7">
    <source>
        <dbReference type="ARBA" id="ARBA00022679"/>
    </source>
</evidence>
<keyword evidence="8" id="KW-0663">Pyridoxal phosphate</keyword>
<dbReference type="InterPro" id="IPR015422">
    <property type="entry name" value="PyrdxlP-dep_Trfase_small"/>
</dbReference>
<comment type="cofactor">
    <cofactor evidence="1">
        <name>pyridoxal 5'-phosphate</name>
        <dbReference type="ChEBI" id="CHEBI:597326"/>
    </cofactor>
</comment>
<evidence type="ECO:0000259" key="12">
    <source>
        <dbReference type="Pfam" id="PF00266"/>
    </source>
</evidence>
<dbReference type="NCBIfam" id="TIGR01364">
    <property type="entry name" value="serC_1"/>
    <property type="match status" value="1"/>
</dbReference>
<evidence type="ECO:0000256" key="4">
    <source>
        <dbReference type="ARBA" id="ARBA00013030"/>
    </source>
</evidence>
<comment type="similarity">
    <text evidence="3">Belongs to the class-V pyridoxal-phosphate-dependent aminotransferase family. SerC subfamily.</text>
</comment>
<dbReference type="UniPathway" id="UPA00135">
    <property type="reaction ID" value="UER00197"/>
</dbReference>
<dbReference type="PANTHER" id="PTHR43247:SF1">
    <property type="entry name" value="PHOSPHOSERINE AMINOTRANSFERASE"/>
    <property type="match status" value="1"/>
</dbReference>
<evidence type="ECO:0000256" key="3">
    <source>
        <dbReference type="ARBA" id="ARBA00006904"/>
    </source>
</evidence>
<name>A0A644W912_9ZZZZ</name>
<dbReference type="Gene3D" id="3.40.640.10">
    <property type="entry name" value="Type I PLP-dependent aspartate aminotransferase-like (Major domain)"/>
    <property type="match status" value="1"/>
</dbReference>
<dbReference type="Gene3D" id="3.90.1150.10">
    <property type="entry name" value="Aspartate Aminotransferase, domain 1"/>
    <property type="match status" value="1"/>
</dbReference>